<feature type="domain" description="Pyridoxamine 5'-phosphate oxidase N-terminal" evidence="2">
    <location>
        <begin position="14"/>
        <end position="105"/>
    </location>
</feature>
<comment type="caution">
    <text evidence="3">The sequence shown here is derived from an EMBL/GenBank/DDBJ whole genome shotgun (WGS) entry which is preliminary data.</text>
</comment>
<keyword evidence="4" id="KW-1185">Reference proteome</keyword>
<gene>
    <name evidence="3" type="ORF">GCM10009717_01490</name>
</gene>
<reference evidence="3 4" key="1">
    <citation type="journal article" date="2019" name="Int. J. Syst. Evol. Microbiol.">
        <title>The Global Catalogue of Microorganisms (GCM) 10K type strain sequencing project: providing services to taxonomists for standard genome sequencing and annotation.</title>
        <authorList>
            <consortium name="The Broad Institute Genomics Platform"/>
            <consortium name="The Broad Institute Genome Sequencing Center for Infectious Disease"/>
            <person name="Wu L."/>
            <person name="Ma J."/>
        </authorList>
    </citation>
    <scope>NUCLEOTIDE SEQUENCE [LARGE SCALE GENOMIC DNA]</scope>
    <source>
        <strain evidence="3 4">JCM 13584</strain>
    </source>
</reference>
<keyword evidence="1" id="KW-0560">Oxidoreductase</keyword>
<sequence length="154" mass="16535">MATDATSSPAATTARRILDANAYLTLATADAAGRPWATPVWFAVRDLREFVWVSRPARRHSENIAARAQVAITVFDSTTPVGEATAVFAEALAAPVPEDAVDDALAVYNAGCEASGLRPWAEGSVTGAAPHRLYRAVASHLWVLDEREDRVEVY</sequence>
<dbReference type="RefSeq" id="WP_157416203.1">
    <property type="nucleotide sequence ID" value="NZ_BAAAMK010000001.1"/>
</dbReference>
<name>A0ABN2PZ14_9MICO</name>
<dbReference type="SUPFAM" id="SSF50475">
    <property type="entry name" value="FMN-binding split barrel"/>
    <property type="match status" value="1"/>
</dbReference>
<evidence type="ECO:0000259" key="2">
    <source>
        <dbReference type="Pfam" id="PF01243"/>
    </source>
</evidence>
<dbReference type="EMBL" id="BAAAMK010000001">
    <property type="protein sequence ID" value="GAA1938789.1"/>
    <property type="molecule type" value="Genomic_DNA"/>
</dbReference>
<dbReference type="InterPro" id="IPR052019">
    <property type="entry name" value="F420H2_bilvrd_red/Heme_oxyg"/>
</dbReference>
<dbReference type="InterPro" id="IPR012349">
    <property type="entry name" value="Split_barrel_FMN-bd"/>
</dbReference>
<protein>
    <recommendedName>
        <fullName evidence="2">Pyridoxamine 5'-phosphate oxidase N-terminal domain-containing protein</fullName>
    </recommendedName>
</protein>
<dbReference type="Proteomes" id="UP001499954">
    <property type="component" value="Unassembled WGS sequence"/>
</dbReference>
<accession>A0ABN2PZ14</accession>
<dbReference type="Gene3D" id="2.30.110.10">
    <property type="entry name" value="Electron Transport, Fmn-binding Protein, Chain A"/>
    <property type="match status" value="1"/>
</dbReference>
<evidence type="ECO:0000313" key="3">
    <source>
        <dbReference type="EMBL" id="GAA1938789.1"/>
    </source>
</evidence>
<evidence type="ECO:0000256" key="1">
    <source>
        <dbReference type="ARBA" id="ARBA00023002"/>
    </source>
</evidence>
<dbReference type="PANTHER" id="PTHR35176:SF6">
    <property type="entry name" value="HEME OXYGENASE HI_0854-RELATED"/>
    <property type="match status" value="1"/>
</dbReference>
<dbReference type="PANTHER" id="PTHR35176">
    <property type="entry name" value="HEME OXYGENASE HI_0854-RELATED"/>
    <property type="match status" value="1"/>
</dbReference>
<proteinExistence type="predicted"/>
<dbReference type="InterPro" id="IPR011576">
    <property type="entry name" value="Pyridox_Oxase_N"/>
</dbReference>
<evidence type="ECO:0000313" key="4">
    <source>
        <dbReference type="Proteomes" id="UP001499954"/>
    </source>
</evidence>
<dbReference type="Pfam" id="PF01243">
    <property type="entry name" value="PNPOx_N"/>
    <property type="match status" value="1"/>
</dbReference>
<organism evidence="3 4">
    <name type="scientific">Agromyces allii</name>
    <dbReference type="NCBI Taxonomy" id="393607"/>
    <lineage>
        <taxon>Bacteria</taxon>
        <taxon>Bacillati</taxon>
        <taxon>Actinomycetota</taxon>
        <taxon>Actinomycetes</taxon>
        <taxon>Micrococcales</taxon>
        <taxon>Microbacteriaceae</taxon>
        <taxon>Agromyces</taxon>
    </lineage>
</organism>